<dbReference type="InterPro" id="IPR018022">
    <property type="entry name" value="IPT"/>
</dbReference>
<evidence type="ECO:0000256" key="10">
    <source>
        <dbReference type="HAMAP-Rule" id="MF_00185"/>
    </source>
</evidence>
<dbReference type="EC" id="2.5.1.75" evidence="10"/>
<evidence type="ECO:0000256" key="7">
    <source>
        <dbReference type="ARBA" id="ARBA00022840"/>
    </source>
</evidence>
<comment type="caution">
    <text evidence="10">Lacks conserved residue(s) required for the propagation of feature annotation.</text>
</comment>
<feature type="binding site" evidence="10">
    <location>
        <begin position="11"/>
        <end position="16"/>
    </location>
    <ligand>
        <name>substrate</name>
    </ligand>
</feature>
<accession>A0ABQ4PTH3</accession>
<keyword evidence="6 10" id="KW-0547">Nucleotide-binding</keyword>
<evidence type="ECO:0000256" key="12">
    <source>
        <dbReference type="RuleBase" id="RU003784"/>
    </source>
</evidence>
<dbReference type="Pfam" id="PF01715">
    <property type="entry name" value="IPPT"/>
    <property type="match status" value="1"/>
</dbReference>
<feature type="binding site" evidence="10">
    <location>
        <begin position="9"/>
        <end position="16"/>
    </location>
    <ligand>
        <name>ATP</name>
        <dbReference type="ChEBI" id="CHEBI:30616"/>
    </ligand>
</feature>
<evidence type="ECO:0000256" key="2">
    <source>
        <dbReference type="ARBA" id="ARBA00003213"/>
    </source>
</evidence>
<reference evidence="14" key="1">
    <citation type="submission" date="2021-05" db="EMBL/GenBank/DDBJ databases">
        <authorList>
            <person name="Tanabe Y."/>
        </authorList>
    </citation>
    <scope>NUCLEOTIDE SEQUENCE</scope>
    <source>
        <strain evidence="14">BOTRYCO-1</strain>
    </source>
</reference>
<evidence type="ECO:0000256" key="8">
    <source>
        <dbReference type="ARBA" id="ARBA00022842"/>
    </source>
</evidence>
<evidence type="ECO:0000256" key="6">
    <source>
        <dbReference type="ARBA" id="ARBA00022741"/>
    </source>
</evidence>
<evidence type="ECO:0000256" key="9">
    <source>
        <dbReference type="ARBA" id="ARBA00049563"/>
    </source>
</evidence>
<comment type="subunit">
    <text evidence="10">Monomer.</text>
</comment>
<dbReference type="InterPro" id="IPR027417">
    <property type="entry name" value="P-loop_NTPase"/>
</dbReference>
<comment type="function">
    <text evidence="2 10 12">Catalyzes the transfer of a dimethylallyl group onto the adenine at position 37 in tRNAs that read codons beginning with uridine, leading to the formation of N6-(dimethylallyl)adenosine (i(6)A).</text>
</comment>
<evidence type="ECO:0000256" key="1">
    <source>
        <dbReference type="ARBA" id="ARBA00001946"/>
    </source>
</evidence>
<dbReference type="InterPro" id="IPR039657">
    <property type="entry name" value="Dimethylallyltransferase"/>
</dbReference>
<dbReference type="NCBIfam" id="TIGR00174">
    <property type="entry name" value="miaA"/>
    <property type="match status" value="1"/>
</dbReference>
<comment type="catalytic activity">
    <reaction evidence="9 10 11">
        <text>adenosine(37) in tRNA + dimethylallyl diphosphate = N(6)-dimethylallyladenosine(37) in tRNA + diphosphate</text>
        <dbReference type="Rhea" id="RHEA:26482"/>
        <dbReference type="Rhea" id="RHEA-COMP:10162"/>
        <dbReference type="Rhea" id="RHEA-COMP:10375"/>
        <dbReference type="ChEBI" id="CHEBI:33019"/>
        <dbReference type="ChEBI" id="CHEBI:57623"/>
        <dbReference type="ChEBI" id="CHEBI:74411"/>
        <dbReference type="ChEBI" id="CHEBI:74415"/>
        <dbReference type="EC" id="2.5.1.75"/>
    </reaction>
</comment>
<reference evidence="14" key="2">
    <citation type="journal article" date="2023" name="ISME Commun">
        <title>Characterization of a bloom-associated alphaproteobacterial lineage, 'Candidatus Phycosocius': insights into freshwater algal-bacterial interactions.</title>
        <authorList>
            <person name="Tanabe Y."/>
            <person name="Yamaguchi H."/>
            <person name="Yoshida M."/>
            <person name="Kai A."/>
            <person name="Okazaki Y."/>
        </authorList>
    </citation>
    <scope>NUCLEOTIDE SEQUENCE</scope>
    <source>
        <strain evidence="14">BOTRYCO-1</strain>
    </source>
</reference>
<keyword evidence="8 10" id="KW-0460">Magnesium</keyword>
<sequence length="289" mass="31877">MQTVLLILGPTASGKTAYAIDAAIEHNGEVINMDSMQVYRDLHILTARPSAQETARVPHHLFGHVDGAIIFSTGAWLEAAHSAIVDCQARGKRPILVGGTGLYAHALTQGLVPTPPVPAEVRANTRRLVSDDIKAAYARLLVVDPKSARQIEPKDGVRIARALEVFEATGRPLSVWHQDPHPPLLAAGTWEGVALMPQREVLYQRIESRFKKMMEDGALDEAHALYQRGLDPSLPIMKAVGMQSLIDFFQEQCGYEAAVARAILDSRHYAKRQMTWIRNRAAAWKVIDV</sequence>
<keyword evidence="15" id="KW-1185">Reference proteome</keyword>
<keyword evidence="7 10" id="KW-0067">ATP-binding</keyword>
<dbReference type="SUPFAM" id="SSF52540">
    <property type="entry name" value="P-loop containing nucleoside triphosphate hydrolases"/>
    <property type="match status" value="1"/>
</dbReference>
<feature type="site" description="Interaction with substrate tRNA" evidence="10">
    <location>
        <position position="122"/>
    </location>
</feature>
<keyword evidence="4 10" id="KW-0808">Transferase</keyword>
<feature type="site" description="Interaction with substrate tRNA" evidence="10">
    <location>
        <position position="100"/>
    </location>
</feature>
<dbReference type="PANTHER" id="PTHR11088">
    <property type="entry name" value="TRNA DIMETHYLALLYLTRANSFERASE"/>
    <property type="match status" value="1"/>
</dbReference>
<gene>
    <name evidence="10 14" type="primary">miaA</name>
    <name evidence="14" type="ORF">PsB1_0434</name>
</gene>
<comment type="caution">
    <text evidence="14">The sequence shown here is derived from an EMBL/GenBank/DDBJ whole genome shotgun (WGS) entry which is preliminary data.</text>
</comment>
<evidence type="ECO:0000256" key="4">
    <source>
        <dbReference type="ARBA" id="ARBA00022679"/>
    </source>
</evidence>
<dbReference type="RefSeq" id="WP_284358769.1">
    <property type="nucleotide sequence ID" value="NZ_BPFZ01000002.1"/>
</dbReference>
<comment type="similarity">
    <text evidence="3 10 13">Belongs to the IPP transferase family.</text>
</comment>
<evidence type="ECO:0000313" key="15">
    <source>
        <dbReference type="Proteomes" id="UP001161064"/>
    </source>
</evidence>
<dbReference type="HAMAP" id="MF_00185">
    <property type="entry name" value="IPP_trans"/>
    <property type="match status" value="1"/>
</dbReference>
<organism evidence="14 15">
    <name type="scientific">Candidatus Phycosocius spiralis</name>
    <dbReference type="NCBI Taxonomy" id="2815099"/>
    <lineage>
        <taxon>Bacteria</taxon>
        <taxon>Pseudomonadati</taxon>
        <taxon>Pseudomonadota</taxon>
        <taxon>Alphaproteobacteria</taxon>
        <taxon>Caulobacterales</taxon>
        <taxon>Caulobacterales incertae sedis</taxon>
        <taxon>Candidatus Phycosocius</taxon>
    </lineage>
</organism>
<dbReference type="Gene3D" id="3.40.50.300">
    <property type="entry name" value="P-loop containing nucleotide triphosphate hydrolases"/>
    <property type="match status" value="1"/>
</dbReference>
<dbReference type="EMBL" id="BPFZ01000002">
    <property type="protein sequence ID" value="GIU66280.1"/>
    <property type="molecule type" value="Genomic_DNA"/>
</dbReference>
<protein>
    <recommendedName>
        <fullName evidence="10">tRNA dimethylallyltransferase</fullName>
        <ecNumber evidence="10">2.5.1.75</ecNumber>
    </recommendedName>
    <alternativeName>
        <fullName evidence="10">Dimethylallyl diphosphate:tRNA dimethylallyltransferase</fullName>
        <shortName evidence="10">DMAPP:tRNA dimethylallyltransferase</shortName>
        <shortName evidence="10">DMATase</shortName>
    </alternativeName>
    <alternativeName>
        <fullName evidence="10">Isopentenyl-diphosphate:tRNA isopentenyltransferase</fullName>
        <shortName evidence="10">IPP transferase</shortName>
        <shortName evidence="10">IPPT</shortName>
        <shortName evidence="10">IPTase</shortName>
    </alternativeName>
</protein>
<evidence type="ECO:0000256" key="5">
    <source>
        <dbReference type="ARBA" id="ARBA00022694"/>
    </source>
</evidence>
<evidence type="ECO:0000256" key="11">
    <source>
        <dbReference type="RuleBase" id="RU003783"/>
    </source>
</evidence>
<dbReference type="Proteomes" id="UP001161064">
    <property type="component" value="Unassembled WGS sequence"/>
</dbReference>
<evidence type="ECO:0000256" key="3">
    <source>
        <dbReference type="ARBA" id="ARBA00005842"/>
    </source>
</evidence>
<keyword evidence="5 10" id="KW-0819">tRNA processing</keyword>
<name>A0ABQ4PTH3_9PROT</name>
<feature type="region of interest" description="Interaction with substrate tRNA" evidence="10">
    <location>
        <begin position="34"/>
        <end position="37"/>
    </location>
</feature>
<dbReference type="Gene3D" id="1.10.20.140">
    <property type="match status" value="1"/>
</dbReference>
<dbReference type="PANTHER" id="PTHR11088:SF60">
    <property type="entry name" value="TRNA DIMETHYLALLYLTRANSFERASE"/>
    <property type="match status" value="1"/>
</dbReference>
<evidence type="ECO:0000256" key="13">
    <source>
        <dbReference type="RuleBase" id="RU003785"/>
    </source>
</evidence>
<proteinExistence type="inferred from homology"/>
<comment type="cofactor">
    <cofactor evidence="1 10">
        <name>Mg(2+)</name>
        <dbReference type="ChEBI" id="CHEBI:18420"/>
    </cofactor>
</comment>
<evidence type="ECO:0000313" key="14">
    <source>
        <dbReference type="EMBL" id="GIU66280.1"/>
    </source>
</evidence>